<dbReference type="EMBL" id="VWFO01000772">
    <property type="protein sequence ID" value="KAA4644454.1"/>
    <property type="molecule type" value="Genomic_DNA"/>
</dbReference>
<proteinExistence type="predicted"/>
<comment type="caution">
    <text evidence="1">The sequence shown here is derived from an EMBL/GenBank/DDBJ whole genome shotgun (WGS) entry which is preliminary data.</text>
</comment>
<evidence type="ECO:0000313" key="1">
    <source>
        <dbReference type="EMBL" id="KAA4644454.1"/>
    </source>
</evidence>
<reference evidence="1 2" key="1">
    <citation type="journal article" date="2019" name="Nat. Med.">
        <title>A library of human gut bacterial isolates paired with longitudinal multiomics data enables mechanistic microbiome research.</title>
        <authorList>
            <person name="Poyet M."/>
            <person name="Groussin M."/>
            <person name="Gibbons S.M."/>
            <person name="Avila-Pacheco J."/>
            <person name="Jiang X."/>
            <person name="Kearney S.M."/>
            <person name="Perrotta A.R."/>
            <person name="Berdy B."/>
            <person name="Zhao S."/>
            <person name="Lieberman T.D."/>
            <person name="Swanson P.K."/>
            <person name="Smith M."/>
            <person name="Roesemann S."/>
            <person name="Alexander J.E."/>
            <person name="Rich S.A."/>
            <person name="Livny J."/>
            <person name="Vlamakis H."/>
            <person name="Clish C."/>
            <person name="Bullock K."/>
            <person name="Deik A."/>
            <person name="Scott J."/>
            <person name="Pierce K.A."/>
            <person name="Xavier R.J."/>
            <person name="Alm E.J."/>
        </authorList>
    </citation>
    <scope>NUCLEOTIDE SEQUENCE [LARGE SCALE GENOMIC DNA]</scope>
    <source>
        <strain evidence="1 2">BIOML-A14</strain>
    </source>
</reference>
<dbReference type="AlphaFoldDB" id="A0A642C3N0"/>
<dbReference type="Proteomes" id="UP000435985">
    <property type="component" value="Unassembled WGS sequence"/>
</dbReference>
<name>A0A642C3N0_BACOV</name>
<organism evidence="1 2">
    <name type="scientific">Bacteroides ovatus</name>
    <dbReference type="NCBI Taxonomy" id="28116"/>
    <lineage>
        <taxon>Bacteria</taxon>
        <taxon>Pseudomonadati</taxon>
        <taxon>Bacteroidota</taxon>
        <taxon>Bacteroidia</taxon>
        <taxon>Bacteroidales</taxon>
        <taxon>Bacteroidaceae</taxon>
        <taxon>Bacteroides</taxon>
    </lineage>
</organism>
<sequence length="80" mass="8571">SKLMTLDLKIGGSFTSPKVSVDTKSMANQALESVADEAISKLGEKLGLDSATTANKDSIKQKVTEKATEKALDFLKKKLK</sequence>
<gene>
    <name evidence="1" type="ORF">F3B98_33450</name>
</gene>
<accession>A0A642C3N0</accession>
<evidence type="ECO:0000313" key="2">
    <source>
        <dbReference type="Proteomes" id="UP000435985"/>
    </source>
</evidence>
<protein>
    <submittedName>
        <fullName evidence="1">Uncharacterized protein</fullName>
    </submittedName>
</protein>
<feature type="non-terminal residue" evidence="1">
    <location>
        <position position="1"/>
    </location>
</feature>